<dbReference type="InterPro" id="IPR016181">
    <property type="entry name" value="Acyl_CoA_acyltransferase"/>
</dbReference>
<sequence>MINTERLNLMIPSSSHLIDLYNICSHPQANIYTPKGLHNSKLDTQRWIEKWQNHWQQYQFGYFVLVKKIDCSVIGICGYEYRQLKQETVLNLFYKLHPSFEGQGYACEAITAITNFVNYIDQETVKVIRTNKCNQRSINLAERLNFKRDDTMDDIINQGDIVFYK</sequence>
<dbReference type="Pfam" id="PF13302">
    <property type="entry name" value="Acetyltransf_3"/>
    <property type="match status" value="1"/>
</dbReference>
<name>A0A0E1XAT7_STAAU</name>
<dbReference type="InterPro" id="IPR000182">
    <property type="entry name" value="GNAT_dom"/>
</dbReference>
<protein>
    <submittedName>
        <fullName evidence="2">Acetyltransferase, GNAT family</fullName>
    </submittedName>
</protein>
<dbReference type="Proteomes" id="UP000003455">
    <property type="component" value="Chromosome"/>
</dbReference>
<dbReference type="HOGENOM" id="CLU_013985_3_1_9"/>
<comment type="caution">
    <text evidence="2">The sequence shown here is derived from an EMBL/GenBank/DDBJ whole genome shotgun (WGS) entry which is preliminary data.</text>
</comment>
<dbReference type="RefSeq" id="WP_000610969.1">
    <property type="nucleotide sequence ID" value="NZ_CM000952.1"/>
</dbReference>
<dbReference type="EMBL" id="ACJA02000001">
    <property type="protein sequence ID" value="EFH96462.1"/>
    <property type="molecule type" value="Genomic_DNA"/>
</dbReference>
<accession>A0A0E1XAT7</accession>
<organism evidence="2">
    <name type="scientific">Staphylococcus aureus subsp. aureus MN8</name>
    <dbReference type="NCBI Taxonomy" id="548470"/>
    <lineage>
        <taxon>Bacteria</taxon>
        <taxon>Bacillati</taxon>
        <taxon>Bacillota</taxon>
        <taxon>Bacilli</taxon>
        <taxon>Bacillales</taxon>
        <taxon>Staphylococcaceae</taxon>
        <taxon>Staphylococcus</taxon>
    </lineage>
</organism>
<dbReference type="GO" id="GO:0016747">
    <property type="term" value="F:acyltransferase activity, transferring groups other than amino-acyl groups"/>
    <property type="evidence" value="ECO:0007669"/>
    <property type="project" value="InterPro"/>
</dbReference>
<reference evidence="2" key="1">
    <citation type="submission" date="2010-05" db="EMBL/GenBank/DDBJ databases">
        <authorList>
            <person name="Muzny D."/>
            <person name="Qin X."/>
            <person name="Buhay C."/>
            <person name="Dugan-Rocha S."/>
            <person name="Ding Y."/>
            <person name="Chen G."/>
            <person name="Hawes A."/>
            <person name="Holder M."/>
            <person name="Jhangiani S."/>
            <person name="Johnson A."/>
            <person name="Khan Z."/>
            <person name="Li Z."/>
            <person name="Liu W."/>
            <person name="Liu X."/>
            <person name="Perez L."/>
            <person name="Shen H."/>
            <person name="Wang Q."/>
            <person name="Watt J."/>
            <person name="Xi L."/>
            <person name="Xin Y."/>
            <person name="Zhou J."/>
            <person name="Deng J."/>
            <person name="Jiang H."/>
            <person name="Liu Y."/>
            <person name="Qu J."/>
            <person name="Song X.-Z."/>
            <person name="Zhang L."/>
            <person name="Villasana D."/>
            <person name="Johnson A."/>
            <person name="Liu J."/>
            <person name="Liyanage D."/>
            <person name="Lorensuhewa L."/>
            <person name="Robinson T."/>
            <person name="Song A."/>
            <person name="Song B.-B."/>
            <person name="Dinh H."/>
            <person name="Thornton R."/>
            <person name="Coyle M."/>
            <person name="Francisco L."/>
            <person name="Jackson L."/>
            <person name="Javaid M."/>
            <person name="Korchina V."/>
            <person name="Kovar C."/>
            <person name="Mata R."/>
            <person name="Mathew T."/>
            <person name="Ngo R."/>
            <person name="Nguyen L."/>
            <person name="Nguyen N."/>
            <person name="Okwuonu G."/>
            <person name="Ongeri F."/>
            <person name="Pham C."/>
            <person name="Simmons D."/>
            <person name="Wilczek-Boney K."/>
            <person name="Hale W."/>
            <person name="Jakkamsetti A."/>
            <person name="Pham P."/>
            <person name="Ruth R."/>
            <person name="San Lucas F."/>
            <person name="Warren J."/>
            <person name="Zhang J."/>
            <person name="Zhao Z."/>
            <person name="Zhou C."/>
            <person name="Zhu D."/>
            <person name="Lee S."/>
            <person name="Bess C."/>
            <person name="Blankenburg K."/>
            <person name="Forbes L."/>
            <person name="Fu Q."/>
            <person name="Gubbala S."/>
            <person name="Hirani K."/>
            <person name="Jayaseelan J.C."/>
            <person name="Lara F."/>
            <person name="Munidasa M."/>
            <person name="Palculict T."/>
            <person name="Patil S."/>
            <person name="Pu L.-L."/>
            <person name="Saada N."/>
            <person name="Tang L."/>
            <person name="Weissenberger G."/>
            <person name="Zhu Y."/>
            <person name="Hemphill L."/>
            <person name="Shang Y."/>
            <person name="Youmans B."/>
            <person name="Ayvaz T."/>
            <person name="Ross M."/>
            <person name="Santibanez J."/>
            <person name="Aqrawi P."/>
            <person name="Gross S."/>
            <person name="Joshi V."/>
            <person name="Fowler G."/>
            <person name="Nazareth L."/>
            <person name="Reid J."/>
            <person name="Worley K."/>
            <person name="Petrosino J."/>
            <person name="Highlander S."/>
            <person name="Gibbs R."/>
        </authorList>
    </citation>
    <scope>NUCLEOTIDE SEQUENCE [LARGE SCALE GENOMIC DNA]</scope>
    <source>
        <strain evidence="2">MN8</strain>
    </source>
</reference>
<evidence type="ECO:0000259" key="1">
    <source>
        <dbReference type="Pfam" id="PF13302"/>
    </source>
</evidence>
<feature type="domain" description="N-acetyltransferase" evidence="1">
    <location>
        <begin position="6"/>
        <end position="147"/>
    </location>
</feature>
<proteinExistence type="predicted"/>
<keyword evidence="2" id="KW-0808">Transferase</keyword>
<dbReference type="Gene3D" id="3.40.630.30">
    <property type="match status" value="1"/>
</dbReference>
<gene>
    <name evidence="2" type="ORF">HMPREF0769_10464</name>
</gene>
<dbReference type="AlphaFoldDB" id="A0A0E1XAT7"/>
<dbReference type="SUPFAM" id="SSF55729">
    <property type="entry name" value="Acyl-CoA N-acyltransferases (Nat)"/>
    <property type="match status" value="1"/>
</dbReference>
<dbReference type="PANTHER" id="PTHR43792">
    <property type="entry name" value="GNAT FAMILY, PUTATIVE (AFU_ORTHOLOGUE AFUA_3G00765)-RELATED-RELATED"/>
    <property type="match status" value="1"/>
</dbReference>
<dbReference type="PANTHER" id="PTHR43792:SF13">
    <property type="entry name" value="ACETYLTRANSFERASE"/>
    <property type="match status" value="1"/>
</dbReference>
<evidence type="ECO:0000313" key="2">
    <source>
        <dbReference type="EMBL" id="EFH96462.1"/>
    </source>
</evidence>
<dbReference type="InterPro" id="IPR051531">
    <property type="entry name" value="N-acetyltransferase"/>
</dbReference>